<keyword evidence="1" id="KW-1133">Transmembrane helix</keyword>
<evidence type="ECO:0000313" key="2">
    <source>
        <dbReference type="EMBL" id="AXJ07767.1"/>
    </source>
</evidence>
<proteinExistence type="predicted"/>
<evidence type="ECO:0000256" key="1">
    <source>
        <dbReference type="SAM" id="Phobius"/>
    </source>
</evidence>
<accession>A0A345V4W5</accession>
<dbReference type="AlphaFoldDB" id="A0A345V4W5"/>
<gene>
    <name evidence="2" type="ORF">CFN16_27610</name>
</gene>
<protein>
    <submittedName>
        <fullName evidence="2">Uncharacterized protein</fullName>
    </submittedName>
</protein>
<keyword evidence="1" id="KW-0472">Membrane</keyword>
<organism evidence="2 3">
    <name type="scientific">Pseudomonas fluorescens</name>
    <dbReference type="NCBI Taxonomy" id="294"/>
    <lineage>
        <taxon>Bacteria</taxon>
        <taxon>Pseudomonadati</taxon>
        <taxon>Pseudomonadota</taxon>
        <taxon>Gammaproteobacteria</taxon>
        <taxon>Pseudomonadales</taxon>
        <taxon>Pseudomonadaceae</taxon>
        <taxon>Pseudomonas</taxon>
    </lineage>
</organism>
<dbReference type="RefSeq" id="WP_115079718.1">
    <property type="nucleotide sequence ID" value="NZ_CP022313.1"/>
</dbReference>
<reference evidence="2 3" key="1">
    <citation type="submission" date="2017-07" db="EMBL/GenBank/DDBJ databases">
        <title>Genome sequence of Pseudomonas NEP1.</title>
        <authorList>
            <person name="Nascimento F.X."/>
        </authorList>
    </citation>
    <scope>NUCLEOTIDE SEQUENCE [LARGE SCALE GENOMIC DNA]</scope>
    <source>
        <strain evidence="2 3">NEP1</strain>
    </source>
</reference>
<evidence type="ECO:0000313" key="3">
    <source>
        <dbReference type="Proteomes" id="UP000254535"/>
    </source>
</evidence>
<dbReference type="Proteomes" id="UP000254535">
    <property type="component" value="Chromosome"/>
</dbReference>
<dbReference type="EMBL" id="CP022313">
    <property type="protein sequence ID" value="AXJ07767.1"/>
    <property type="molecule type" value="Genomic_DNA"/>
</dbReference>
<keyword evidence="1" id="KW-0812">Transmembrane</keyword>
<name>A0A345V4W5_PSEFL</name>
<sequence>MKVRRGAWVLFFLIVAISVFVVSLKSVLERGASSSVLSESGNYLIENVSVRGPLVPFDNLAYLRITDKRDSNAVFRSPLYDRSSVDMRSHEDAGVVGIVWIDFYKRDQHFGIRMPEWKTHWLNLFISNTPYEVIGND</sequence>
<feature type="transmembrane region" description="Helical" evidence="1">
    <location>
        <begin position="7"/>
        <end position="28"/>
    </location>
</feature>